<dbReference type="Proteomes" id="UP000218934">
    <property type="component" value="Unassembled WGS sequence"/>
</dbReference>
<evidence type="ECO:0000256" key="2">
    <source>
        <dbReference type="ARBA" id="ARBA00022989"/>
    </source>
</evidence>
<dbReference type="OrthoDB" id="9796632at2"/>
<evidence type="ECO:0000259" key="5">
    <source>
        <dbReference type="PROSITE" id="PS50850"/>
    </source>
</evidence>
<keyword evidence="1 4" id="KW-0812">Transmembrane</keyword>
<feature type="transmembrane region" description="Helical" evidence="4">
    <location>
        <begin position="85"/>
        <end position="103"/>
    </location>
</feature>
<feature type="transmembrane region" description="Helical" evidence="4">
    <location>
        <begin position="176"/>
        <end position="196"/>
    </location>
</feature>
<evidence type="ECO:0000256" key="4">
    <source>
        <dbReference type="SAM" id="Phobius"/>
    </source>
</evidence>
<evidence type="ECO:0000256" key="3">
    <source>
        <dbReference type="ARBA" id="ARBA00023136"/>
    </source>
</evidence>
<dbReference type="PROSITE" id="PS50850">
    <property type="entry name" value="MFS"/>
    <property type="match status" value="1"/>
</dbReference>
<feature type="transmembrane region" description="Helical" evidence="4">
    <location>
        <begin position="231"/>
        <end position="249"/>
    </location>
</feature>
<dbReference type="Pfam" id="PF07690">
    <property type="entry name" value="MFS_1"/>
    <property type="match status" value="1"/>
</dbReference>
<dbReference type="Gene3D" id="1.20.1250.20">
    <property type="entry name" value="MFS general substrate transporter like domains"/>
    <property type="match status" value="1"/>
</dbReference>
<dbReference type="PANTHER" id="PTHR11360">
    <property type="entry name" value="MONOCARBOXYLATE TRANSPORTER"/>
    <property type="match status" value="1"/>
</dbReference>
<feature type="transmembrane region" description="Helical" evidence="4">
    <location>
        <begin position="322"/>
        <end position="343"/>
    </location>
</feature>
<feature type="transmembrane region" description="Helical" evidence="4">
    <location>
        <begin position="355"/>
        <end position="377"/>
    </location>
</feature>
<evidence type="ECO:0000313" key="6">
    <source>
        <dbReference type="EMBL" id="PCE41113.1"/>
    </source>
</evidence>
<feature type="transmembrane region" description="Helical" evidence="4">
    <location>
        <begin position="48"/>
        <end position="78"/>
    </location>
</feature>
<feature type="transmembrane region" description="Helical" evidence="4">
    <location>
        <begin position="143"/>
        <end position="164"/>
    </location>
</feature>
<dbReference type="InterPro" id="IPR020846">
    <property type="entry name" value="MFS_dom"/>
</dbReference>
<sequence>MAADVQAEGKDSRRGWLVAAGATLGISVSVGPIPIYTIGMFAPILSDAFGWSFVSLMSVVAIQSAILGVTAPAAGVLVDRYGARPVGLVSLALFGICYASLAFTPGSIWIFYLQWVVMTIAGLGTLTVTWAHGVTGWFDRNRGLALGIASAGPGLTGVIIKPLTAWLLQSFGWQTAFLAIGAIPIVIGVPLVALLFREASPTMAADPAITAPAIVSRPGLTVRQAASTRQFSVMIVAILLLSFALTAPLPNLENMLRSLKFDLPTVARIAAMFGGALMAGRLMGGWLLDRLWAPLCGMMIFLLPAAGGLLLARPVVSEWEAWVGVAAIGFGTGFELDLIAYLVSRYFGQRQFGTLYGGFFAVSIIGGGLGTVLYGYAFDKSGTYSLILQIGSVALVAGGGLLLLLMGPYPKYFENEFERS</sequence>
<dbReference type="InterPro" id="IPR036259">
    <property type="entry name" value="MFS_trans_sf"/>
</dbReference>
<feature type="transmembrane region" description="Helical" evidence="4">
    <location>
        <begin position="295"/>
        <end position="316"/>
    </location>
</feature>
<proteinExistence type="predicted"/>
<reference evidence="6 7" key="1">
    <citation type="submission" date="2017-09" db="EMBL/GenBank/DDBJ databases">
        <title>The Catabolism of 3,6-Dichlorosalicylic acid is Initiated by the Cytochrome P450 Monooxygenase DsmABC in Rhizorhabdus dicambivorans Ndbn-20.</title>
        <authorList>
            <person name="Na L."/>
        </authorList>
    </citation>
    <scope>NUCLEOTIDE SEQUENCE [LARGE SCALE GENOMIC DNA]</scope>
    <source>
        <strain evidence="6 7">Ndbn-20m</strain>
    </source>
</reference>
<keyword evidence="3 4" id="KW-0472">Membrane</keyword>
<feature type="transmembrane region" description="Helical" evidence="4">
    <location>
        <begin position="383"/>
        <end position="405"/>
    </location>
</feature>
<evidence type="ECO:0000256" key="1">
    <source>
        <dbReference type="ARBA" id="ARBA00022692"/>
    </source>
</evidence>
<dbReference type="AlphaFoldDB" id="A0A2A4FRS3"/>
<keyword evidence="7" id="KW-1185">Reference proteome</keyword>
<dbReference type="InterPro" id="IPR050327">
    <property type="entry name" value="Proton-linked_MCT"/>
</dbReference>
<comment type="caution">
    <text evidence="6">The sequence shown here is derived from an EMBL/GenBank/DDBJ whole genome shotgun (WGS) entry which is preliminary data.</text>
</comment>
<dbReference type="KEGG" id="rdi:CMV14_16520"/>
<evidence type="ECO:0000313" key="7">
    <source>
        <dbReference type="Proteomes" id="UP000218934"/>
    </source>
</evidence>
<feature type="transmembrane region" description="Helical" evidence="4">
    <location>
        <begin position="269"/>
        <end position="288"/>
    </location>
</feature>
<feature type="transmembrane region" description="Helical" evidence="4">
    <location>
        <begin position="109"/>
        <end position="131"/>
    </location>
</feature>
<feature type="transmembrane region" description="Helical" evidence="4">
    <location>
        <begin position="16"/>
        <end position="42"/>
    </location>
</feature>
<dbReference type="InterPro" id="IPR011701">
    <property type="entry name" value="MFS"/>
</dbReference>
<feature type="domain" description="Major facilitator superfamily (MFS) profile" evidence="5">
    <location>
        <begin position="15"/>
        <end position="409"/>
    </location>
</feature>
<name>A0A2A4FRS3_9SPHN</name>
<organism evidence="6 7">
    <name type="scientific">Rhizorhabdus dicambivorans</name>
    <dbReference type="NCBI Taxonomy" id="1850238"/>
    <lineage>
        <taxon>Bacteria</taxon>
        <taxon>Pseudomonadati</taxon>
        <taxon>Pseudomonadota</taxon>
        <taxon>Alphaproteobacteria</taxon>
        <taxon>Sphingomonadales</taxon>
        <taxon>Sphingomonadaceae</taxon>
        <taxon>Rhizorhabdus</taxon>
    </lineage>
</organism>
<dbReference type="RefSeq" id="WP_066965118.1">
    <property type="nucleotide sequence ID" value="NZ_CP023449.1"/>
</dbReference>
<gene>
    <name evidence="6" type="ORF">COO09_16540</name>
</gene>
<dbReference type="GO" id="GO:0022857">
    <property type="term" value="F:transmembrane transporter activity"/>
    <property type="evidence" value="ECO:0007669"/>
    <property type="project" value="InterPro"/>
</dbReference>
<dbReference type="EMBL" id="NWUF01000018">
    <property type="protein sequence ID" value="PCE41113.1"/>
    <property type="molecule type" value="Genomic_DNA"/>
</dbReference>
<dbReference type="SUPFAM" id="SSF103473">
    <property type="entry name" value="MFS general substrate transporter"/>
    <property type="match status" value="1"/>
</dbReference>
<accession>A0A2A4FRS3</accession>
<protein>
    <submittedName>
        <fullName evidence="6">MFS transporter</fullName>
    </submittedName>
</protein>
<dbReference type="PANTHER" id="PTHR11360:SF284">
    <property type="entry name" value="EG:103B4.3 PROTEIN-RELATED"/>
    <property type="match status" value="1"/>
</dbReference>
<keyword evidence="2 4" id="KW-1133">Transmembrane helix</keyword>